<sequence>MGYRLVLSAPVWGFNDVFYRRAHLSVKRDFAEYVMENTLFKVAFPAEFHAQTAVEAAFRLHPQVVHRVDEVHNVTIHTTRGAVRCIDKTGPLTNPADRDHCLQYAVAVALLYGTLTAEHYEEAVAADPRIDELRRRMHVVENPQYSADYLDPERRSVTNAVQVHFADRTSTSKVEVEYPLGHRRRRLECFPALEKKLLAALGTRMPPLRAGRVFELCLDPQRFDAMAVPDFVELFSPAPSPFILPPMRGGVDFKPQGARAGAPALGYGGYEVGNEDDADEAPGIEYPGLGRGGAR</sequence>
<name>A0A7S0SDT1_9CHLO</name>
<evidence type="ECO:0000259" key="2">
    <source>
        <dbReference type="Pfam" id="PF19305"/>
    </source>
</evidence>
<evidence type="ECO:0000313" key="3">
    <source>
        <dbReference type="EMBL" id="CAD8703079.1"/>
    </source>
</evidence>
<dbReference type="PANTHER" id="PTHR16943">
    <property type="entry name" value="2-METHYLCITRATE DEHYDRATASE-RELATED"/>
    <property type="match status" value="1"/>
</dbReference>
<organism evidence="3">
    <name type="scientific">Mantoniella antarctica</name>
    <dbReference type="NCBI Taxonomy" id="81844"/>
    <lineage>
        <taxon>Eukaryota</taxon>
        <taxon>Viridiplantae</taxon>
        <taxon>Chlorophyta</taxon>
        <taxon>Mamiellophyceae</taxon>
        <taxon>Mamiellales</taxon>
        <taxon>Mamiellaceae</taxon>
        <taxon>Mantoniella</taxon>
    </lineage>
</organism>
<dbReference type="AlphaFoldDB" id="A0A7S0SDT1"/>
<feature type="domain" description="MmgE/PrpD C-terminal" evidence="2">
    <location>
        <begin position="44"/>
        <end position="219"/>
    </location>
</feature>
<gene>
    <name evidence="3" type="ORF">MANT1106_LOCUS5761</name>
</gene>
<dbReference type="InterPro" id="IPR045337">
    <property type="entry name" value="MmgE_PrpD_C"/>
</dbReference>
<dbReference type="InterPro" id="IPR036148">
    <property type="entry name" value="MmgE/PrpD_sf"/>
</dbReference>
<protein>
    <recommendedName>
        <fullName evidence="2">MmgE/PrpD C-terminal domain-containing protein</fullName>
    </recommendedName>
</protein>
<feature type="compositionally biased region" description="Acidic residues" evidence="1">
    <location>
        <begin position="273"/>
        <end position="282"/>
    </location>
</feature>
<dbReference type="Pfam" id="PF19305">
    <property type="entry name" value="MmgE_PrpD_C"/>
    <property type="match status" value="1"/>
</dbReference>
<evidence type="ECO:0000256" key="1">
    <source>
        <dbReference type="SAM" id="MobiDB-lite"/>
    </source>
</evidence>
<dbReference type="InterPro" id="IPR005656">
    <property type="entry name" value="MmgE_PrpD"/>
</dbReference>
<reference evidence="3" key="1">
    <citation type="submission" date="2021-01" db="EMBL/GenBank/DDBJ databases">
        <authorList>
            <person name="Corre E."/>
            <person name="Pelletier E."/>
            <person name="Niang G."/>
            <person name="Scheremetjew M."/>
            <person name="Finn R."/>
            <person name="Kale V."/>
            <person name="Holt S."/>
            <person name="Cochrane G."/>
            <person name="Meng A."/>
            <person name="Brown T."/>
            <person name="Cohen L."/>
        </authorList>
    </citation>
    <scope>NUCLEOTIDE SEQUENCE</scope>
    <source>
        <strain evidence="3">SL-175</strain>
    </source>
</reference>
<dbReference type="SUPFAM" id="SSF103378">
    <property type="entry name" value="2-methylcitrate dehydratase PrpD"/>
    <property type="match status" value="1"/>
</dbReference>
<proteinExistence type="predicted"/>
<dbReference type="InterPro" id="IPR042188">
    <property type="entry name" value="MmgE/PrpD_sf_2"/>
</dbReference>
<dbReference type="Gene3D" id="3.30.1330.120">
    <property type="entry name" value="2-methylcitrate dehydratase PrpD"/>
    <property type="match status" value="1"/>
</dbReference>
<feature type="region of interest" description="Disordered" evidence="1">
    <location>
        <begin position="264"/>
        <end position="295"/>
    </location>
</feature>
<dbReference type="PANTHER" id="PTHR16943:SF8">
    <property type="entry name" value="2-METHYLCITRATE DEHYDRATASE"/>
    <property type="match status" value="1"/>
</dbReference>
<accession>A0A7S0SDT1</accession>
<dbReference type="GO" id="GO:0016829">
    <property type="term" value="F:lyase activity"/>
    <property type="evidence" value="ECO:0007669"/>
    <property type="project" value="InterPro"/>
</dbReference>
<dbReference type="EMBL" id="HBFC01009927">
    <property type="protein sequence ID" value="CAD8703079.1"/>
    <property type="molecule type" value="Transcribed_RNA"/>
</dbReference>